<dbReference type="AlphaFoldDB" id="A0A392U5C8"/>
<feature type="non-terminal residue" evidence="2">
    <location>
        <position position="61"/>
    </location>
</feature>
<comment type="caution">
    <text evidence="2">The sequence shown here is derived from an EMBL/GenBank/DDBJ whole genome shotgun (WGS) entry which is preliminary data.</text>
</comment>
<name>A0A392U5C8_9FABA</name>
<reference evidence="2 3" key="1">
    <citation type="journal article" date="2018" name="Front. Plant Sci.">
        <title>Red Clover (Trifolium pratense) and Zigzag Clover (T. medium) - A Picture of Genomic Similarities and Differences.</title>
        <authorList>
            <person name="Dluhosova J."/>
            <person name="Istvanek J."/>
            <person name="Nedelnik J."/>
            <person name="Repkova J."/>
        </authorList>
    </citation>
    <scope>NUCLEOTIDE SEQUENCE [LARGE SCALE GENOMIC DNA]</scope>
    <source>
        <strain evidence="3">cv. 10/8</strain>
        <tissue evidence="2">Leaf</tissue>
    </source>
</reference>
<evidence type="ECO:0000313" key="2">
    <source>
        <dbReference type="EMBL" id="MCI68298.1"/>
    </source>
</evidence>
<dbReference type="EMBL" id="LXQA010734063">
    <property type="protein sequence ID" value="MCI68298.1"/>
    <property type="molecule type" value="Genomic_DNA"/>
</dbReference>
<dbReference type="Proteomes" id="UP000265520">
    <property type="component" value="Unassembled WGS sequence"/>
</dbReference>
<protein>
    <submittedName>
        <fullName evidence="2">Uncharacterized protein</fullName>
    </submittedName>
</protein>
<accession>A0A392U5C8</accession>
<proteinExistence type="predicted"/>
<feature type="region of interest" description="Disordered" evidence="1">
    <location>
        <begin position="1"/>
        <end position="61"/>
    </location>
</feature>
<feature type="compositionally biased region" description="Basic and acidic residues" evidence="1">
    <location>
        <begin position="1"/>
        <end position="55"/>
    </location>
</feature>
<evidence type="ECO:0000313" key="3">
    <source>
        <dbReference type="Proteomes" id="UP000265520"/>
    </source>
</evidence>
<keyword evidence="3" id="KW-1185">Reference proteome</keyword>
<evidence type="ECO:0000256" key="1">
    <source>
        <dbReference type="SAM" id="MobiDB-lite"/>
    </source>
</evidence>
<organism evidence="2 3">
    <name type="scientific">Trifolium medium</name>
    <dbReference type="NCBI Taxonomy" id="97028"/>
    <lineage>
        <taxon>Eukaryota</taxon>
        <taxon>Viridiplantae</taxon>
        <taxon>Streptophyta</taxon>
        <taxon>Embryophyta</taxon>
        <taxon>Tracheophyta</taxon>
        <taxon>Spermatophyta</taxon>
        <taxon>Magnoliopsida</taxon>
        <taxon>eudicotyledons</taxon>
        <taxon>Gunneridae</taxon>
        <taxon>Pentapetalae</taxon>
        <taxon>rosids</taxon>
        <taxon>fabids</taxon>
        <taxon>Fabales</taxon>
        <taxon>Fabaceae</taxon>
        <taxon>Papilionoideae</taxon>
        <taxon>50 kb inversion clade</taxon>
        <taxon>NPAAA clade</taxon>
        <taxon>Hologalegina</taxon>
        <taxon>IRL clade</taxon>
        <taxon>Trifolieae</taxon>
        <taxon>Trifolium</taxon>
    </lineage>
</organism>
<sequence length="61" mass="7113">MIEEEKHMIEEEKKRQEEEAAEKPRTEQEKQKGSPEKNVDPEIIESSKGKEKAYVESELPA</sequence>